<accession>A0A9D9GVQ0</accession>
<dbReference type="GO" id="GO:0008235">
    <property type="term" value="F:metalloexopeptidase activity"/>
    <property type="evidence" value="ECO:0007669"/>
    <property type="project" value="InterPro"/>
</dbReference>
<dbReference type="Gene3D" id="3.40.630.10">
    <property type="entry name" value="Zn peptidases"/>
    <property type="match status" value="1"/>
</dbReference>
<dbReference type="InterPro" id="IPR045175">
    <property type="entry name" value="M28_fam"/>
</dbReference>
<reference evidence="6" key="1">
    <citation type="submission" date="2020-10" db="EMBL/GenBank/DDBJ databases">
        <authorList>
            <person name="Gilroy R."/>
        </authorList>
    </citation>
    <scope>NUCLEOTIDE SEQUENCE</scope>
    <source>
        <strain evidence="6">15467</strain>
    </source>
</reference>
<evidence type="ECO:0000313" key="6">
    <source>
        <dbReference type="EMBL" id="MBO8428930.1"/>
    </source>
</evidence>
<evidence type="ECO:0000313" key="7">
    <source>
        <dbReference type="Proteomes" id="UP000823635"/>
    </source>
</evidence>
<comment type="subcellular location">
    <subcellularLocation>
        <location evidence="1">Membrane</location>
        <topology evidence="1">Single-pass membrane protein</topology>
    </subcellularLocation>
</comment>
<organism evidence="6 7">
    <name type="scientific">Candidatus Egerieousia excrementavium</name>
    <dbReference type="NCBI Taxonomy" id="2840778"/>
    <lineage>
        <taxon>Bacteria</taxon>
        <taxon>Pseudomonadati</taxon>
        <taxon>Bacteroidota</taxon>
        <taxon>Bacteroidia</taxon>
        <taxon>Bacteroidales</taxon>
        <taxon>Candidatus Egerieousia</taxon>
    </lineage>
</organism>
<evidence type="ECO:0000256" key="3">
    <source>
        <dbReference type="ARBA" id="ARBA00022989"/>
    </source>
</evidence>
<dbReference type="PANTHER" id="PTHR12147:SF26">
    <property type="entry name" value="PEPTIDASE M28 DOMAIN-CONTAINING PROTEIN"/>
    <property type="match status" value="1"/>
</dbReference>
<dbReference type="SUPFAM" id="SSF74653">
    <property type="entry name" value="TolA/TonB C-terminal domain"/>
    <property type="match status" value="1"/>
</dbReference>
<comment type="caution">
    <text evidence="6">The sequence shown here is derived from an EMBL/GenBank/DDBJ whole genome shotgun (WGS) entry which is preliminary data.</text>
</comment>
<dbReference type="NCBIfam" id="TIGR01352">
    <property type="entry name" value="tonB_Cterm"/>
    <property type="match status" value="1"/>
</dbReference>
<dbReference type="PANTHER" id="PTHR12147">
    <property type="entry name" value="METALLOPEPTIDASE M28 FAMILY MEMBER"/>
    <property type="match status" value="1"/>
</dbReference>
<dbReference type="PROSITE" id="PS52015">
    <property type="entry name" value="TONB_CTD"/>
    <property type="match status" value="1"/>
</dbReference>
<evidence type="ECO:0000256" key="2">
    <source>
        <dbReference type="ARBA" id="ARBA00022692"/>
    </source>
</evidence>
<dbReference type="Pfam" id="PF04389">
    <property type="entry name" value="Peptidase_M28"/>
    <property type="match status" value="1"/>
</dbReference>
<dbReference type="InterPro" id="IPR037682">
    <property type="entry name" value="TonB_C"/>
</dbReference>
<name>A0A9D9GVQ0_9BACT</name>
<keyword evidence="2" id="KW-0812">Transmembrane</keyword>
<dbReference type="Gene3D" id="3.30.1150.10">
    <property type="match status" value="1"/>
</dbReference>
<sequence length="438" mass="48178">MKGRSYLYAICLFSLLVIMPWQMSARRSIEEHVAFLTSDSLAGRAAGSAGELAAANYIYATLQESGVTLLSPPGGDDFYMAVSESDTLHSRNIIGIVEGYDSSLKNEYVVIGAHIDHLGANTLTVDGKSQQQVYRGADDNASGVAALLEIAGKVANDAFLFRRSVIFAFFGAQERGMAGSWYFLNRLFKDTSDIVMMINLDMVGRSGGENDFRIYTGLRNLELAAVIDDVSASFPGLSPKVYPTDCFASDHRSFYHKGIPVALLTSGLHRDYHTLRDTPDKLDYGQIYQISNYAYELAMSVANADKRVSSGIHSTTSDTQGGYYSQNDVDRPAQFLHGTEAQFLSRWVYPYVKYPDSAVAAGEQGKVIAEFIIEEDGSVSNVTITRGVTEDIDNEVIKVISASPKWKPARLQGRNVRVKTSVAVEFRLSKTYEFGIKK</sequence>
<gene>
    <name evidence="6" type="ORF">IAC68_03235</name>
</gene>
<dbReference type="InterPro" id="IPR006260">
    <property type="entry name" value="TonB/TolA_C"/>
</dbReference>
<keyword evidence="4" id="KW-0472">Membrane</keyword>
<evidence type="ECO:0000256" key="4">
    <source>
        <dbReference type="ARBA" id="ARBA00023136"/>
    </source>
</evidence>
<evidence type="ECO:0000256" key="1">
    <source>
        <dbReference type="ARBA" id="ARBA00004167"/>
    </source>
</evidence>
<keyword evidence="3" id="KW-1133">Transmembrane helix</keyword>
<dbReference type="SUPFAM" id="SSF53187">
    <property type="entry name" value="Zn-dependent exopeptidases"/>
    <property type="match status" value="1"/>
</dbReference>
<dbReference type="Proteomes" id="UP000823635">
    <property type="component" value="Unassembled WGS sequence"/>
</dbReference>
<dbReference type="AlphaFoldDB" id="A0A9D9GVQ0"/>
<dbReference type="GO" id="GO:0016020">
    <property type="term" value="C:membrane"/>
    <property type="evidence" value="ECO:0007669"/>
    <property type="project" value="UniProtKB-SubCell"/>
</dbReference>
<evidence type="ECO:0000259" key="5">
    <source>
        <dbReference type="PROSITE" id="PS52015"/>
    </source>
</evidence>
<reference evidence="6" key="2">
    <citation type="journal article" date="2021" name="PeerJ">
        <title>Extensive microbial diversity within the chicken gut microbiome revealed by metagenomics and culture.</title>
        <authorList>
            <person name="Gilroy R."/>
            <person name="Ravi A."/>
            <person name="Getino M."/>
            <person name="Pursley I."/>
            <person name="Horton D.L."/>
            <person name="Alikhan N.F."/>
            <person name="Baker D."/>
            <person name="Gharbi K."/>
            <person name="Hall N."/>
            <person name="Watson M."/>
            <person name="Adriaenssens E.M."/>
            <person name="Foster-Nyarko E."/>
            <person name="Jarju S."/>
            <person name="Secka A."/>
            <person name="Antonio M."/>
            <person name="Oren A."/>
            <person name="Chaudhuri R.R."/>
            <person name="La Ragione R."/>
            <person name="Hildebrand F."/>
            <person name="Pallen M.J."/>
        </authorList>
    </citation>
    <scope>NUCLEOTIDE SEQUENCE</scope>
    <source>
        <strain evidence="6">15467</strain>
    </source>
</reference>
<dbReference type="InterPro" id="IPR007484">
    <property type="entry name" value="Peptidase_M28"/>
</dbReference>
<feature type="domain" description="TonB C-terminal" evidence="5">
    <location>
        <begin position="339"/>
        <end position="435"/>
    </location>
</feature>
<dbReference type="Pfam" id="PF03544">
    <property type="entry name" value="TonB_C"/>
    <property type="match status" value="1"/>
</dbReference>
<dbReference type="GO" id="GO:0055085">
    <property type="term" value="P:transmembrane transport"/>
    <property type="evidence" value="ECO:0007669"/>
    <property type="project" value="InterPro"/>
</dbReference>
<protein>
    <submittedName>
        <fullName evidence="6">TonB family protein</fullName>
    </submittedName>
</protein>
<dbReference type="GO" id="GO:0006508">
    <property type="term" value="P:proteolysis"/>
    <property type="evidence" value="ECO:0007669"/>
    <property type="project" value="InterPro"/>
</dbReference>
<proteinExistence type="predicted"/>
<dbReference type="EMBL" id="JADINB010000071">
    <property type="protein sequence ID" value="MBO8428930.1"/>
    <property type="molecule type" value="Genomic_DNA"/>
</dbReference>